<sequence>MKSFVVFAVVITVVSVQGSSIVMFRQILDNALKSEANRVRTMSKNILTMADDSTFPGNNDDDSSSIVRDSGEIMSGNIQEELQNIETLENIIRILLDEKELLDCQSNTCKLCCFGCNCMEHQIIQYDLAYQAGSKQFEVSIMYNSVILFRMNLPAKDYQICKDISFVFRKGTVYLKISNVRITESQDCLDLTISVLAWSNTFSNLCIKE</sequence>
<dbReference type="EMBL" id="JBJQND010000005">
    <property type="protein sequence ID" value="KAL3876486.1"/>
    <property type="molecule type" value="Genomic_DNA"/>
</dbReference>
<name>A0ABD3WR76_SINWO</name>
<gene>
    <name evidence="3" type="ORF">ACJMK2_034329</name>
</gene>
<evidence type="ECO:0000313" key="4">
    <source>
        <dbReference type="Proteomes" id="UP001634394"/>
    </source>
</evidence>
<feature type="signal peptide" evidence="2">
    <location>
        <begin position="1"/>
        <end position="18"/>
    </location>
</feature>
<keyword evidence="1" id="KW-0175">Coiled coil</keyword>
<evidence type="ECO:0000256" key="1">
    <source>
        <dbReference type="SAM" id="Coils"/>
    </source>
</evidence>
<organism evidence="3 4">
    <name type="scientific">Sinanodonta woodiana</name>
    <name type="common">Chinese pond mussel</name>
    <name type="synonym">Anodonta woodiana</name>
    <dbReference type="NCBI Taxonomy" id="1069815"/>
    <lineage>
        <taxon>Eukaryota</taxon>
        <taxon>Metazoa</taxon>
        <taxon>Spiralia</taxon>
        <taxon>Lophotrochozoa</taxon>
        <taxon>Mollusca</taxon>
        <taxon>Bivalvia</taxon>
        <taxon>Autobranchia</taxon>
        <taxon>Heteroconchia</taxon>
        <taxon>Palaeoheterodonta</taxon>
        <taxon>Unionida</taxon>
        <taxon>Unionoidea</taxon>
        <taxon>Unionidae</taxon>
        <taxon>Unioninae</taxon>
        <taxon>Sinanodonta</taxon>
    </lineage>
</organism>
<reference evidence="3 4" key="1">
    <citation type="submission" date="2024-11" db="EMBL/GenBank/DDBJ databases">
        <title>Chromosome-level genome assembly of the freshwater bivalve Anodonta woodiana.</title>
        <authorList>
            <person name="Chen X."/>
        </authorList>
    </citation>
    <scope>NUCLEOTIDE SEQUENCE [LARGE SCALE GENOMIC DNA]</scope>
    <source>
        <strain evidence="3">MN2024</strain>
        <tissue evidence="3">Gills</tissue>
    </source>
</reference>
<feature type="coiled-coil region" evidence="1">
    <location>
        <begin position="78"/>
        <end position="105"/>
    </location>
</feature>
<keyword evidence="4" id="KW-1185">Reference proteome</keyword>
<comment type="caution">
    <text evidence="3">The sequence shown here is derived from an EMBL/GenBank/DDBJ whole genome shotgun (WGS) entry which is preliminary data.</text>
</comment>
<evidence type="ECO:0000313" key="3">
    <source>
        <dbReference type="EMBL" id="KAL3876486.1"/>
    </source>
</evidence>
<evidence type="ECO:0000256" key="2">
    <source>
        <dbReference type="SAM" id="SignalP"/>
    </source>
</evidence>
<dbReference type="AlphaFoldDB" id="A0ABD3WR76"/>
<dbReference type="Proteomes" id="UP001634394">
    <property type="component" value="Unassembled WGS sequence"/>
</dbReference>
<keyword evidence="2" id="KW-0732">Signal</keyword>
<proteinExistence type="predicted"/>
<protein>
    <submittedName>
        <fullName evidence="3">Uncharacterized protein</fullName>
    </submittedName>
</protein>
<feature type="chain" id="PRO_5044894282" evidence="2">
    <location>
        <begin position="19"/>
        <end position="209"/>
    </location>
</feature>
<accession>A0ABD3WR76</accession>